<dbReference type="RefSeq" id="XP_040696882.1">
    <property type="nucleotide sequence ID" value="XM_040848795.1"/>
</dbReference>
<protein>
    <submittedName>
        <fullName evidence="1">Uncharacterized protein</fullName>
    </submittedName>
</protein>
<name>A0A1L9T0X0_9EURO</name>
<accession>A0A1L9T0X0</accession>
<keyword evidence="2" id="KW-1185">Reference proteome</keyword>
<reference evidence="2" key="1">
    <citation type="journal article" date="2017" name="Genome Biol.">
        <title>Comparative genomics reveals high biological diversity and specific adaptations in the industrially and medically important fungal genus Aspergillus.</title>
        <authorList>
            <person name="de Vries R.P."/>
            <person name="Riley R."/>
            <person name="Wiebenga A."/>
            <person name="Aguilar-Osorio G."/>
            <person name="Amillis S."/>
            <person name="Uchima C.A."/>
            <person name="Anderluh G."/>
            <person name="Asadollahi M."/>
            <person name="Askin M."/>
            <person name="Barry K."/>
            <person name="Battaglia E."/>
            <person name="Bayram O."/>
            <person name="Benocci T."/>
            <person name="Braus-Stromeyer S.A."/>
            <person name="Caldana C."/>
            <person name="Canovas D."/>
            <person name="Cerqueira G.C."/>
            <person name="Chen F."/>
            <person name="Chen W."/>
            <person name="Choi C."/>
            <person name="Clum A."/>
            <person name="Dos Santos R.A."/>
            <person name="Damasio A.R."/>
            <person name="Diallinas G."/>
            <person name="Emri T."/>
            <person name="Fekete E."/>
            <person name="Flipphi M."/>
            <person name="Freyberg S."/>
            <person name="Gallo A."/>
            <person name="Gournas C."/>
            <person name="Habgood R."/>
            <person name="Hainaut M."/>
            <person name="Harispe M.L."/>
            <person name="Henrissat B."/>
            <person name="Hilden K.S."/>
            <person name="Hope R."/>
            <person name="Hossain A."/>
            <person name="Karabika E."/>
            <person name="Karaffa L."/>
            <person name="Karanyi Z."/>
            <person name="Krasevec N."/>
            <person name="Kuo A."/>
            <person name="Kusch H."/>
            <person name="LaButti K."/>
            <person name="Lagendijk E.L."/>
            <person name="Lapidus A."/>
            <person name="Levasseur A."/>
            <person name="Lindquist E."/>
            <person name="Lipzen A."/>
            <person name="Logrieco A.F."/>
            <person name="MacCabe A."/>
            <person name="Maekelae M.R."/>
            <person name="Malavazi I."/>
            <person name="Melin P."/>
            <person name="Meyer V."/>
            <person name="Mielnichuk N."/>
            <person name="Miskei M."/>
            <person name="Molnar A.P."/>
            <person name="Mule G."/>
            <person name="Ngan C.Y."/>
            <person name="Orejas M."/>
            <person name="Orosz E."/>
            <person name="Ouedraogo J.P."/>
            <person name="Overkamp K.M."/>
            <person name="Park H.-S."/>
            <person name="Perrone G."/>
            <person name="Piumi F."/>
            <person name="Punt P.J."/>
            <person name="Ram A.F."/>
            <person name="Ramon A."/>
            <person name="Rauscher S."/>
            <person name="Record E."/>
            <person name="Riano-Pachon D.M."/>
            <person name="Robert V."/>
            <person name="Roehrig J."/>
            <person name="Ruller R."/>
            <person name="Salamov A."/>
            <person name="Salih N.S."/>
            <person name="Samson R.A."/>
            <person name="Sandor E."/>
            <person name="Sanguinetti M."/>
            <person name="Schuetze T."/>
            <person name="Sepcic K."/>
            <person name="Shelest E."/>
            <person name="Sherlock G."/>
            <person name="Sophianopoulou V."/>
            <person name="Squina F.M."/>
            <person name="Sun H."/>
            <person name="Susca A."/>
            <person name="Todd R.B."/>
            <person name="Tsang A."/>
            <person name="Unkles S.E."/>
            <person name="van de Wiele N."/>
            <person name="van Rossen-Uffink D."/>
            <person name="Oliveira J.V."/>
            <person name="Vesth T.C."/>
            <person name="Visser J."/>
            <person name="Yu J.-H."/>
            <person name="Zhou M."/>
            <person name="Andersen M.R."/>
            <person name="Archer D.B."/>
            <person name="Baker S.E."/>
            <person name="Benoit I."/>
            <person name="Brakhage A.A."/>
            <person name="Braus G.H."/>
            <person name="Fischer R."/>
            <person name="Frisvad J.C."/>
            <person name="Goldman G.H."/>
            <person name="Houbraken J."/>
            <person name="Oakley B."/>
            <person name="Pocsi I."/>
            <person name="Scazzocchio C."/>
            <person name="Seiboth B."/>
            <person name="vanKuyk P.A."/>
            <person name="Wortman J."/>
            <person name="Dyer P.S."/>
            <person name="Grigoriev I.V."/>
        </authorList>
    </citation>
    <scope>NUCLEOTIDE SEQUENCE [LARGE SCALE GENOMIC DNA]</scope>
    <source>
        <strain evidence="2">CBS 593.65</strain>
    </source>
</reference>
<sequence>MDVMLWLHLDLVRLSSRLAVFSQRHLFASPCRVSSVSATHPLLPFNQFNPSLSIHWPLSTLYTGDRQGSCDWRNNLCRRRDRGNLAVGRHKISLPFGPTAASAPPPRSIDLHPELSLPPSFRARSIHSAHYYYCCHYYSPASFFVLCAD</sequence>
<dbReference type="GeneID" id="63764868"/>
<gene>
    <name evidence="1" type="ORF">ASPSYDRAFT_541191</name>
</gene>
<dbReference type="EMBL" id="KV878598">
    <property type="protein sequence ID" value="OJJ53076.1"/>
    <property type="molecule type" value="Genomic_DNA"/>
</dbReference>
<dbReference type="VEuPathDB" id="FungiDB:ASPSYDRAFT_541191"/>
<dbReference type="Proteomes" id="UP000184356">
    <property type="component" value="Unassembled WGS sequence"/>
</dbReference>
<proteinExistence type="predicted"/>
<evidence type="ECO:0000313" key="1">
    <source>
        <dbReference type="EMBL" id="OJJ53076.1"/>
    </source>
</evidence>
<evidence type="ECO:0000313" key="2">
    <source>
        <dbReference type="Proteomes" id="UP000184356"/>
    </source>
</evidence>
<organism evidence="1 2">
    <name type="scientific">Aspergillus sydowii CBS 593.65</name>
    <dbReference type="NCBI Taxonomy" id="1036612"/>
    <lineage>
        <taxon>Eukaryota</taxon>
        <taxon>Fungi</taxon>
        <taxon>Dikarya</taxon>
        <taxon>Ascomycota</taxon>
        <taxon>Pezizomycotina</taxon>
        <taxon>Eurotiomycetes</taxon>
        <taxon>Eurotiomycetidae</taxon>
        <taxon>Eurotiales</taxon>
        <taxon>Aspergillaceae</taxon>
        <taxon>Aspergillus</taxon>
        <taxon>Aspergillus subgen. Nidulantes</taxon>
    </lineage>
</organism>
<dbReference type="AlphaFoldDB" id="A0A1L9T0X0"/>